<gene>
    <name evidence="1" type="ORF">A2U01_0007085</name>
</gene>
<keyword evidence="2" id="KW-1185">Reference proteome</keyword>
<dbReference type="GO" id="GO:0003824">
    <property type="term" value="F:catalytic activity"/>
    <property type="evidence" value="ECO:0007669"/>
    <property type="project" value="InterPro"/>
</dbReference>
<dbReference type="AlphaFoldDB" id="A0A392MFZ6"/>
<dbReference type="EMBL" id="LXQA010009974">
    <property type="protein sequence ID" value="MCH86231.1"/>
    <property type="molecule type" value="Genomic_DNA"/>
</dbReference>
<reference evidence="1 2" key="1">
    <citation type="journal article" date="2018" name="Front. Plant Sci.">
        <title>Red Clover (Trifolium pratense) and Zigzag Clover (T. medium) - A Picture of Genomic Similarities and Differences.</title>
        <authorList>
            <person name="Dluhosova J."/>
            <person name="Istvanek J."/>
            <person name="Nedelnik J."/>
            <person name="Repkova J."/>
        </authorList>
    </citation>
    <scope>NUCLEOTIDE SEQUENCE [LARGE SCALE GENOMIC DNA]</scope>
    <source>
        <strain evidence="2">cv. 10/8</strain>
        <tissue evidence="1">Leaf</tissue>
    </source>
</reference>
<organism evidence="1 2">
    <name type="scientific">Trifolium medium</name>
    <dbReference type="NCBI Taxonomy" id="97028"/>
    <lineage>
        <taxon>Eukaryota</taxon>
        <taxon>Viridiplantae</taxon>
        <taxon>Streptophyta</taxon>
        <taxon>Embryophyta</taxon>
        <taxon>Tracheophyta</taxon>
        <taxon>Spermatophyta</taxon>
        <taxon>Magnoliopsida</taxon>
        <taxon>eudicotyledons</taxon>
        <taxon>Gunneridae</taxon>
        <taxon>Pentapetalae</taxon>
        <taxon>rosids</taxon>
        <taxon>fabids</taxon>
        <taxon>Fabales</taxon>
        <taxon>Fabaceae</taxon>
        <taxon>Papilionoideae</taxon>
        <taxon>50 kb inversion clade</taxon>
        <taxon>NPAAA clade</taxon>
        <taxon>Hologalegina</taxon>
        <taxon>IRL clade</taxon>
        <taxon>Trifolieae</taxon>
        <taxon>Trifolium</taxon>
    </lineage>
</organism>
<protein>
    <submittedName>
        <fullName evidence="1">Putative phosphoglycerate mutase GpmB-like</fullName>
    </submittedName>
</protein>
<dbReference type="Proteomes" id="UP000265520">
    <property type="component" value="Unassembled WGS sequence"/>
</dbReference>
<dbReference type="InterPro" id="IPR001345">
    <property type="entry name" value="PG/BPGM_mutase_AS"/>
</dbReference>
<accession>A0A392MFZ6</accession>
<dbReference type="SUPFAM" id="SSF53254">
    <property type="entry name" value="Phosphoglycerate mutase-like"/>
    <property type="match status" value="1"/>
</dbReference>
<proteinExistence type="predicted"/>
<evidence type="ECO:0000313" key="2">
    <source>
        <dbReference type="Proteomes" id="UP000265520"/>
    </source>
</evidence>
<feature type="non-terminal residue" evidence="1">
    <location>
        <position position="41"/>
    </location>
</feature>
<evidence type="ECO:0000313" key="1">
    <source>
        <dbReference type="EMBL" id="MCH86231.1"/>
    </source>
</evidence>
<dbReference type="InterPro" id="IPR029033">
    <property type="entry name" value="His_PPase_superfam"/>
</dbReference>
<dbReference type="PROSITE" id="PS00175">
    <property type="entry name" value="PG_MUTASE"/>
    <property type="match status" value="1"/>
</dbReference>
<comment type="caution">
    <text evidence="1">The sequence shown here is derived from an EMBL/GenBank/DDBJ whole genome shotgun (WGS) entry which is preliminary data.</text>
</comment>
<name>A0A392MFZ6_9FABA</name>
<sequence>MATHFSSNDSTDFSSPPHSDYAEIVVVRHGETAWNANNKIQ</sequence>